<dbReference type="Pfam" id="PF15253">
    <property type="entry name" value="STIL_N"/>
    <property type="match status" value="1"/>
</dbReference>
<organism evidence="3 4">
    <name type="scientific">Blepharisma stoltei</name>
    <dbReference type="NCBI Taxonomy" id="1481888"/>
    <lineage>
        <taxon>Eukaryota</taxon>
        <taxon>Sar</taxon>
        <taxon>Alveolata</taxon>
        <taxon>Ciliophora</taxon>
        <taxon>Postciliodesmatophora</taxon>
        <taxon>Heterotrichea</taxon>
        <taxon>Heterotrichida</taxon>
        <taxon>Blepharismidae</taxon>
        <taxon>Blepharisma</taxon>
    </lineage>
</organism>
<dbReference type="GO" id="GO:0007224">
    <property type="term" value="P:smoothened signaling pathway"/>
    <property type="evidence" value="ECO:0007669"/>
    <property type="project" value="TreeGrafter"/>
</dbReference>
<protein>
    <recommendedName>
        <fullName evidence="2">STIL N-terminal domain-containing protein</fullName>
    </recommendedName>
</protein>
<feature type="domain" description="STIL N-terminal" evidence="2">
    <location>
        <begin position="126"/>
        <end position="304"/>
    </location>
</feature>
<gene>
    <name evidence="3" type="ORF">BSTOLATCC_MIC37950</name>
</gene>
<feature type="compositionally biased region" description="Polar residues" evidence="1">
    <location>
        <begin position="531"/>
        <end position="545"/>
    </location>
</feature>
<dbReference type="GO" id="GO:0007052">
    <property type="term" value="P:mitotic spindle organization"/>
    <property type="evidence" value="ECO:0007669"/>
    <property type="project" value="TreeGrafter"/>
</dbReference>
<feature type="compositionally biased region" description="Low complexity" evidence="1">
    <location>
        <begin position="481"/>
        <end position="504"/>
    </location>
</feature>
<dbReference type="PANTHER" id="PTHR15128">
    <property type="entry name" value="TAL1 SCL INTERRUPTING LOCUS"/>
    <property type="match status" value="1"/>
</dbReference>
<dbReference type="EMBL" id="CAJZBQ010000037">
    <property type="protein sequence ID" value="CAG9325204.1"/>
    <property type="molecule type" value="Genomic_DNA"/>
</dbReference>
<dbReference type="InterPro" id="IPR057731">
    <property type="entry name" value="STIL_N"/>
</dbReference>
<keyword evidence="4" id="KW-1185">Reference proteome</keyword>
<comment type="caution">
    <text evidence="3">The sequence shown here is derived from an EMBL/GenBank/DDBJ whole genome shotgun (WGS) entry which is preliminary data.</text>
</comment>
<dbReference type="Proteomes" id="UP001162131">
    <property type="component" value="Unassembled WGS sequence"/>
</dbReference>
<dbReference type="AlphaFoldDB" id="A0AAU9JKZ9"/>
<feature type="region of interest" description="Disordered" evidence="1">
    <location>
        <begin position="348"/>
        <end position="368"/>
    </location>
</feature>
<proteinExistence type="predicted"/>
<dbReference type="GO" id="GO:0005815">
    <property type="term" value="C:microtubule organizing center"/>
    <property type="evidence" value="ECO:0007669"/>
    <property type="project" value="TreeGrafter"/>
</dbReference>
<evidence type="ECO:0000313" key="4">
    <source>
        <dbReference type="Proteomes" id="UP001162131"/>
    </source>
</evidence>
<dbReference type="GO" id="GO:0031023">
    <property type="term" value="P:microtubule organizing center organization"/>
    <property type="evidence" value="ECO:0007669"/>
    <property type="project" value="TreeGrafter"/>
</dbReference>
<dbReference type="InterPro" id="IPR026123">
    <property type="entry name" value="STIL"/>
</dbReference>
<reference evidence="3" key="1">
    <citation type="submission" date="2021-09" db="EMBL/GenBank/DDBJ databases">
        <authorList>
            <consortium name="AG Swart"/>
            <person name="Singh M."/>
            <person name="Singh A."/>
            <person name="Seah K."/>
            <person name="Emmerich C."/>
        </authorList>
    </citation>
    <scope>NUCLEOTIDE SEQUENCE</scope>
    <source>
        <strain evidence="3">ATCC30299</strain>
    </source>
</reference>
<name>A0AAU9JKZ9_9CILI</name>
<dbReference type="PANTHER" id="PTHR15128:SF0">
    <property type="entry name" value="SCL-INTERRUPTING LOCUS PROTEIN"/>
    <property type="match status" value="1"/>
</dbReference>
<feature type="region of interest" description="Disordered" evidence="1">
    <location>
        <begin position="419"/>
        <end position="577"/>
    </location>
</feature>
<evidence type="ECO:0000256" key="1">
    <source>
        <dbReference type="SAM" id="MobiDB-lite"/>
    </source>
</evidence>
<sequence>MDNYKEQPFTFDTRTLPIIKQINLSASKCSLWPRTPTGKKILLTIPSMLPVIKFSPEVLESLYTAGHRENSQIAFGGFLAGSKYSSTHYLSVKITECQWHTRTPRSTGEYTIRLFLRDMWRLEADKREFEFMLQSLMFKLDSYAELEYLEPLDLCKATLSFSVHDGRLLANCQLLFPSINLQFVPIPILKIVSTPLSIQLTQKSNKKAKFQTGYLTLDQKKRVLPLLCSDPLAFRYPLVGVWAVGVPGNQPYPLTHPLVWASCVRFIESKLIQDRISPSPDQNTFLFVYFSSKPTFYEVSTQDKPAWCIANSNIEASRENGTFASETCMFLKSKLENDMLASPKVNVRKPRNTLSPSVSSDGHSSIKDMPIRSARSSIETCNGISTENLIIEQSEMLKRLEKQIQELQHQICYTQLESPKSKISSPARLSPKMVNSSTNTTIDKKLPPNRILFPEKRPGSTNTSFLGPNKEKSKLPPRIPRIPNLRLPTEGSESSETSPKSSFTFASNPISTRHSYSPESSLDSPRFQAPPLTTTRSSQRGNSDVTIAIPKIIYESSSDTSDDDDIKQLQKKYLKTE</sequence>
<feature type="compositionally biased region" description="Polar residues" evidence="1">
    <location>
        <begin position="352"/>
        <end position="363"/>
    </location>
</feature>
<dbReference type="GO" id="GO:0071539">
    <property type="term" value="P:protein localization to centrosome"/>
    <property type="evidence" value="ECO:0007669"/>
    <property type="project" value="TreeGrafter"/>
</dbReference>
<evidence type="ECO:0000259" key="2">
    <source>
        <dbReference type="Pfam" id="PF15253"/>
    </source>
</evidence>
<evidence type="ECO:0000313" key="3">
    <source>
        <dbReference type="EMBL" id="CAG9325204.1"/>
    </source>
</evidence>
<accession>A0AAU9JKZ9</accession>
<feature type="compositionally biased region" description="Polar residues" evidence="1">
    <location>
        <begin position="505"/>
        <end position="523"/>
    </location>
</feature>